<accession>T1J9B0</accession>
<dbReference type="AlphaFoldDB" id="T1J9B0"/>
<protein>
    <submittedName>
        <fullName evidence="2">Uncharacterized protein</fullName>
    </submittedName>
</protein>
<evidence type="ECO:0000313" key="3">
    <source>
        <dbReference type="Proteomes" id="UP000014500"/>
    </source>
</evidence>
<dbReference type="Proteomes" id="UP000014500">
    <property type="component" value="Unassembled WGS sequence"/>
</dbReference>
<organism evidence="2 3">
    <name type="scientific">Strigamia maritima</name>
    <name type="common">European centipede</name>
    <name type="synonym">Geophilus maritimus</name>
    <dbReference type="NCBI Taxonomy" id="126957"/>
    <lineage>
        <taxon>Eukaryota</taxon>
        <taxon>Metazoa</taxon>
        <taxon>Ecdysozoa</taxon>
        <taxon>Arthropoda</taxon>
        <taxon>Myriapoda</taxon>
        <taxon>Chilopoda</taxon>
        <taxon>Pleurostigmophora</taxon>
        <taxon>Geophilomorpha</taxon>
        <taxon>Linotaeniidae</taxon>
        <taxon>Strigamia</taxon>
    </lineage>
</organism>
<dbReference type="HOGENOM" id="CLU_466614_0_0_1"/>
<evidence type="ECO:0000256" key="1">
    <source>
        <dbReference type="SAM" id="MobiDB-lite"/>
    </source>
</evidence>
<sequence length="585" mass="65410">MAENQIKLAKTPWGGILVGYAKGLRGYRIWKPTTDEFCFKKIFSSTFQKTQQRDSPIEAMKTTLFLSVCATLLVYSMQEEEWNYVDGTLKDATKELQALATIALGVQEHVYQEVLGHATAKAAWENLAKIYQNTSFRSQVALLTELINQLNDMDLKLDDKIMAAILLASLPAEFKPMIMAIESCTTVIKTEAVKVRLLQEAQKRESEESSAALHAGKHRDRNYCGNSGTGNSNENLLEKRLLYAWIKGKLNFDTATYEKRDEINIGEKVTPASEEIETEGEVDIAQENVVMDVIEGNILDNLVGSDGDSSDDEVGVAASEGRPKRNCGPPSYLCDFVAKINIFVKKIIENFVTDKSLHAVYIGCAKAFILGDSKDCNAKKFKMPQVKECEIAIKYCDLVAEINIFVKKIIENFVTDKSLHAVYIGCAKAFILGDSKDCNAKKFKMPQVKECEIAIKYPELKHKLEKHNLHIYKERIENALYSNDMDYEEICTKFNEDGDKVLAKIKKLQDATPGKDPATCKKLQEFITEGLNPESKKLAYKLANQEQLTGSKNGYRQVFEIMTGGGPSFGIPAATCIDKIIINIT</sequence>
<evidence type="ECO:0000313" key="2">
    <source>
        <dbReference type="EnsemblMetazoa" id="SMAR010303-PA"/>
    </source>
</evidence>
<keyword evidence="3" id="KW-1185">Reference proteome</keyword>
<dbReference type="EMBL" id="JH431971">
    <property type="status" value="NOT_ANNOTATED_CDS"/>
    <property type="molecule type" value="Genomic_DNA"/>
</dbReference>
<feature type="region of interest" description="Disordered" evidence="1">
    <location>
        <begin position="206"/>
        <end position="230"/>
    </location>
</feature>
<name>T1J9B0_STRMM</name>
<reference evidence="3" key="1">
    <citation type="submission" date="2011-05" db="EMBL/GenBank/DDBJ databases">
        <authorList>
            <person name="Richards S.R."/>
            <person name="Qu J."/>
            <person name="Jiang H."/>
            <person name="Jhangiani S.N."/>
            <person name="Agravi P."/>
            <person name="Goodspeed R."/>
            <person name="Gross S."/>
            <person name="Mandapat C."/>
            <person name="Jackson L."/>
            <person name="Mathew T."/>
            <person name="Pu L."/>
            <person name="Thornton R."/>
            <person name="Saada N."/>
            <person name="Wilczek-Boney K.B."/>
            <person name="Lee S."/>
            <person name="Kovar C."/>
            <person name="Wu Y."/>
            <person name="Scherer S.E."/>
            <person name="Worley K.C."/>
            <person name="Muzny D.M."/>
            <person name="Gibbs R."/>
        </authorList>
    </citation>
    <scope>NUCLEOTIDE SEQUENCE</scope>
    <source>
        <strain evidence="3">Brora</strain>
    </source>
</reference>
<dbReference type="EnsemblMetazoa" id="SMAR010303-RA">
    <property type="protein sequence ID" value="SMAR010303-PA"/>
    <property type="gene ID" value="SMAR010303"/>
</dbReference>
<proteinExistence type="predicted"/>
<reference evidence="2" key="2">
    <citation type="submission" date="2015-02" db="UniProtKB">
        <authorList>
            <consortium name="EnsemblMetazoa"/>
        </authorList>
    </citation>
    <scope>IDENTIFICATION</scope>
</reference>
<dbReference type="Pfam" id="PF14223">
    <property type="entry name" value="Retrotran_gag_2"/>
    <property type="match status" value="1"/>
</dbReference>
<dbReference type="STRING" id="126957.T1J9B0"/>